<feature type="domain" description="Major facilitator superfamily (MFS) profile" evidence="6">
    <location>
        <begin position="1"/>
        <end position="386"/>
    </location>
</feature>
<accession>A0A0U5BQK8</accession>
<proteinExistence type="predicted"/>
<evidence type="ECO:0000256" key="1">
    <source>
        <dbReference type="ARBA" id="ARBA00004651"/>
    </source>
</evidence>
<dbReference type="PANTHER" id="PTHR23523">
    <property type="match status" value="1"/>
</dbReference>
<dbReference type="SUPFAM" id="SSF103473">
    <property type="entry name" value="MFS general substrate transporter"/>
    <property type="match status" value="1"/>
</dbReference>
<feature type="transmembrane region" description="Helical" evidence="5">
    <location>
        <begin position="94"/>
        <end position="112"/>
    </location>
</feature>
<feature type="transmembrane region" description="Helical" evidence="5">
    <location>
        <begin position="37"/>
        <end position="58"/>
    </location>
</feature>
<evidence type="ECO:0000256" key="3">
    <source>
        <dbReference type="ARBA" id="ARBA00022989"/>
    </source>
</evidence>
<dbReference type="KEGG" id="malk:MalAC0309_1718"/>
<gene>
    <name evidence="7" type="ORF">MalAC0309_1718</name>
</gene>
<dbReference type="GO" id="GO:0022857">
    <property type="term" value="F:transmembrane transporter activity"/>
    <property type="evidence" value="ECO:0007669"/>
    <property type="project" value="InterPro"/>
</dbReference>
<feature type="transmembrane region" description="Helical" evidence="5">
    <location>
        <begin position="207"/>
        <end position="229"/>
    </location>
</feature>
<dbReference type="InterPro" id="IPR036259">
    <property type="entry name" value="MFS_trans_sf"/>
</dbReference>
<feature type="transmembrane region" description="Helical" evidence="5">
    <location>
        <begin position="363"/>
        <end position="382"/>
    </location>
</feature>
<feature type="transmembrane region" description="Helical" evidence="5">
    <location>
        <begin position="70"/>
        <end position="88"/>
    </location>
</feature>
<dbReference type="PROSITE" id="PS50850">
    <property type="entry name" value="MFS"/>
    <property type="match status" value="1"/>
</dbReference>
<reference evidence="7 8" key="2">
    <citation type="submission" date="2016-01" db="EMBL/GenBank/DDBJ databases">
        <title>Microcella alkaliphila JAM AC0309 whole genome shotgun sequence.</title>
        <authorList>
            <person name="Kurata A."/>
            <person name="Hirose Y."/>
            <person name="Kishimoto N."/>
            <person name="Kobayashi T."/>
        </authorList>
    </citation>
    <scope>NUCLEOTIDE SEQUENCE [LARGE SCALE GENOMIC DNA]</scope>
    <source>
        <strain evidence="7 8">JAM AC0309</strain>
    </source>
</reference>
<dbReference type="AlphaFoldDB" id="A0A0U5BQK8"/>
<evidence type="ECO:0000313" key="7">
    <source>
        <dbReference type="EMBL" id="BAU32566.1"/>
    </source>
</evidence>
<keyword evidence="4 5" id="KW-0472">Membrane</keyword>
<evidence type="ECO:0000256" key="2">
    <source>
        <dbReference type="ARBA" id="ARBA00022692"/>
    </source>
</evidence>
<protein>
    <submittedName>
        <fullName evidence="7">ABC transporter, permease protein</fullName>
    </submittedName>
</protein>
<dbReference type="Proteomes" id="UP000218965">
    <property type="component" value="Chromosome"/>
</dbReference>
<feature type="transmembrane region" description="Helical" evidence="5">
    <location>
        <begin position="328"/>
        <end position="351"/>
    </location>
</feature>
<comment type="subcellular location">
    <subcellularLocation>
        <location evidence="1">Cell membrane</location>
        <topology evidence="1">Multi-pass membrane protein</topology>
    </subcellularLocation>
</comment>
<sequence>MFFAVVAILLLAVNLRTGVGGLSPLASTIGEEIPLSAASLGALGIAAPLGFALAGVLAPSAAHRFGLERTLVAALVAMIAGHLVRAAAADVATLLTGSLIVLLGAGFGNILLPSAVKRYAPNRIAALTAAYGTAMSIGAALPPLVAVPIAVGADWRASLAVWSVVAVAALVPWTVLAVRARRVATRGGDTPTAPDARGAIALARSRTVWGITIGFGLSSVSAYALFTLLPEVLREGAGVGPAAAGALVALFGILGLPLALTVPGLTARLRTPTPLLTAATVLFGVGWGGLWLAPALAPVVWVAAIGLGQIAFPLGLTLIGLRTRTDRSAAAVSGFVQTVGYLAAAAVPPVLGLLRDTSGSWSASMALMTVLTVATATAIPLLRRARYVDDEIAR</sequence>
<dbReference type="PANTHER" id="PTHR23523:SF2">
    <property type="entry name" value="2-NITROIMIDAZOLE TRANSPORTER"/>
    <property type="match status" value="1"/>
</dbReference>
<keyword evidence="2 5" id="KW-0812">Transmembrane</keyword>
<feature type="transmembrane region" description="Helical" evidence="5">
    <location>
        <begin position="241"/>
        <end position="262"/>
    </location>
</feature>
<feature type="transmembrane region" description="Helical" evidence="5">
    <location>
        <begin position="157"/>
        <end position="178"/>
    </location>
</feature>
<feature type="transmembrane region" description="Helical" evidence="5">
    <location>
        <begin position="299"/>
        <end position="321"/>
    </location>
</feature>
<dbReference type="InterPro" id="IPR052524">
    <property type="entry name" value="MFS_Cyanate_Porter"/>
</dbReference>
<dbReference type="Pfam" id="PF07690">
    <property type="entry name" value="MFS_1"/>
    <property type="match status" value="1"/>
</dbReference>
<evidence type="ECO:0000313" key="8">
    <source>
        <dbReference type="Proteomes" id="UP000218965"/>
    </source>
</evidence>
<dbReference type="InterPro" id="IPR011701">
    <property type="entry name" value="MFS"/>
</dbReference>
<name>A0A0U5BQK8_9MICO</name>
<organism evidence="7 8">
    <name type="scientific">Microcella alkaliphila</name>
    <dbReference type="NCBI Taxonomy" id="279828"/>
    <lineage>
        <taxon>Bacteria</taxon>
        <taxon>Bacillati</taxon>
        <taxon>Actinomycetota</taxon>
        <taxon>Actinomycetes</taxon>
        <taxon>Micrococcales</taxon>
        <taxon>Microbacteriaceae</taxon>
        <taxon>Microcella</taxon>
    </lineage>
</organism>
<reference evidence="8" key="1">
    <citation type="submission" date="2015-12" db="EMBL/GenBank/DDBJ databases">
        <authorList>
            <person name="Shamseldin A."/>
            <person name="Moawad H."/>
            <person name="Abd El-Rahim W.M."/>
            <person name="Sadowsky M.J."/>
        </authorList>
    </citation>
    <scope>NUCLEOTIDE SEQUENCE [LARGE SCALE GENOMIC DNA]</scope>
    <source>
        <strain evidence="8">JAM AC0309</strain>
    </source>
</reference>
<evidence type="ECO:0000256" key="5">
    <source>
        <dbReference type="SAM" id="Phobius"/>
    </source>
</evidence>
<keyword evidence="3 5" id="KW-1133">Transmembrane helix</keyword>
<dbReference type="InterPro" id="IPR020846">
    <property type="entry name" value="MFS_dom"/>
</dbReference>
<dbReference type="GO" id="GO:0005886">
    <property type="term" value="C:plasma membrane"/>
    <property type="evidence" value="ECO:0007669"/>
    <property type="project" value="UniProtKB-SubCell"/>
</dbReference>
<dbReference type="EMBL" id="AP017315">
    <property type="protein sequence ID" value="BAU32566.1"/>
    <property type="molecule type" value="Genomic_DNA"/>
</dbReference>
<evidence type="ECO:0000259" key="6">
    <source>
        <dbReference type="PROSITE" id="PS50850"/>
    </source>
</evidence>
<evidence type="ECO:0000256" key="4">
    <source>
        <dbReference type="ARBA" id="ARBA00023136"/>
    </source>
</evidence>
<feature type="transmembrane region" description="Helical" evidence="5">
    <location>
        <begin position="124"/>
        <end position="151"/>
    </location>
</feature>
<dbReference type="Gene3D" id="1.20.1250.20">
    <property type="entry name" value="MFS general substrate transporter like domains"/>
    <property type="match status" value="2"/>
</dbReference>
<feature type="transmembrane region" description="Helical" evidence="5">
    <location>
        <begin position="274"/>
        <end position="293"/>
    </location>
</feature>